<keyword evidence="3" id="KW-1185">Reference proteome</keyword>
<dbReference type="OrthoDB" id="1888070at2759"/>
<dbReference type="EMBL" id="NMUH01000424">
    <property type="protein sequence ID" value="MQL78927.1"/>
    <property type="molecule type" value="Genomic_DNA"/>
</dbReference>
<gene>
    <name evidence="2" type="ORF">Taro_011373</name>
</gene>
<name>A0A843UA03_COLES</name>
<keyword evidence="1" id="KW-0175">Coiled coil</keyword>
<dbReference type="GO" id="GO:0009959">
    <property type="term" value="P:negative gravitropism"/>
    <property type="evidence" value="ECO:0007669"/>
    <property type="project" value="InterPro"/>
</dbReference>
<dbReference type="InterPro" id="IPR040225">
    <property type="entry name" value="GIL1-like"/>
</dbReference>
<comment type="caution">
    <text evidence="2">The sequence shown here is derived from an EMBL/GenBank/DDBJ whole genome shotgun (WGS) entry which is preliminary data.</text>
</comment>
<evidence type="ECO:0000313" key="3">
    <source>
        <dbReference type="Proteomes" id="UP000652761"/>
    </source>
</evidence>
<proteinExistence type="predicted"/>
<organism evidence="2 3">
    <name type="scientific">Colocasia esculenta</name>
    <name type="common">Wild taro</name>
    <name type="synonym">Arum esculentum</name>
    <dbReference type="NCBI Taxonomy" id="4460"/>
    <lineage>
        <taxon>Eukaryota</taxon>
        <taxon>Viridiplantae</taxon>
        <taxon>Streptophyta</taxon>
        <taxon>Embryophyta</taxon>
        <taxon>Tracheophyta</taxon>
        <taxon>Spermatophyta</taxon>
        <taxon>Magnoliopsida</taxon>
        <taxon>Liliopsida</taxon>
        <taxon>Araceae</taxon>
        <taxon>Aroideae</taxon>
        <taxon>Colocasieae</taxon>
        <taxon>Colocasia</taxon>
    </lineage>
</organism>
<dbReference type="AlphaFoldDB" id="A0A843UA03"/>
<accession>A0A843UA03</accession>
<protein>
    <submittedName>
        <fullName evidence="2">Uncharacterized protein</fullName>
    </submittedName>
</protein>
<reference evidence="2" key="1">
    <citation type="submission" date="2017-07" db="EMBL/GenBank/DDBJ databases">
        <title>Taro Niue Genome Assembly and Annotation.</title>
        <authorList>
            <person name="Atibalentja N."/>
            <person name="Keating K."/>
            <person name="Fields C.J."/>
        </authorList>
    </citation>
    <scope>NUCLEOTIDE SEQUENCE</scope>
    <source>
        <strain evidence="2">Niue_2</strain>
        <tissue evidence="2">Leaf</tissue>
    </source>
</reference>
<dbReference type="PANTHER" id="PTHR31161">
    <property type="entry name" value="PROTEIN GRAVITROPIC IN THE LIGHT 1"/>
    <property type="match status" value="1"/>
</dbReference>
<feature type="coiled-coil region" evidence="1">
    <location>
        <begin position="327"/>
        <end position="382"/>
    </location>
</feature>
<dbReference type="GO" id="GO:0009639">
    <property type="term" value="P:response to red or far red light"/>
    <property type="evidence" value="ECO:0007669"/>
    <property type="project" value="InterPro"/>
</dbReference>
<sequence>MSSSNPDDGLRQGMEEAGGCTAVGWKLLFRSWAECCGFRFCDTPKHKVMGDELEKDADLLALQSQLNQTSITWKQEMERHDSQVETLQEKLLQVKASIRSSEDIAKKELELLWRRVRTTATLLTYLKSKARIIAVPHLAHTSCGIKHQDGIGFIDKHGTPLTDWSKNIDLSSFENSNEEILLMNSNRLGLLDANDGTYISEVLKSVQLVTDVMEVLVKRVIMAETEAAIEKEKVNLGQEEIRKKALQIEIMSAKVREMEKFALGTNSILNEMRQKVEDMVQETSRQRMRAAENEQELCRVKQDFESLKSYVSSLIGVREALLPSDQLQSHENILEMLIGKATRLQNEKSQKEAEVQELMAENVRLHALLDKKEAQLLALNEQCKFMALSKP</sequence>
<evidence type="ECO:0000313" key="2">
    <source>
        <dbReference type="EMBL" id="MQL78927.1"/>
    </source>
</evidence>
<evidence type="ECO:0000256" key="1">
    <source>
        <dbReference type="SAM" id="Coils"/>
    </source>
</evidence>
<dbReference type="Proteomes" id="UP000652761">
    <property type="component" value="Unassembled WGS sequence"/>
</dbReference>